<feature type="domain" description="DUF5117" evidence="3">
    <location>
        <begin position="87"/>
        <end position="275"/>
    </location>
</feature>
<evidence type="ECO:0000259" key="3">
    <source>
        <dbReference type="Pfam" id="PF17148"/>
    </source>
</evidence>
<dbReference type="EMBL" id="JAHLFU010000098">
    <property type="protein sequence ID" value="MBU3853179.1"/>
    <property type="molecule type" value="Genomic_DNA"/>
</dbReference>
<feature type="domain" description="EcxA zinc-binding" evidence="2">
    <location>
        <begin position="407"/>
        <end position="708"/>
    </location>
</feature>
<sequence length="782" mass="89519">MIKLRMILLLLCAGLVAAPADAKRKKKKDKEKVENAAPKEDIREGLFQVVKSGTDWFFQIPDSLIGRRFLTTTRFTSTPANCGKFGGEQMNEQVVYWEKSNDGRLLLRAELLINTADSTENIYKAITISNNNPIIGAFKVEKKVGKASRIKVTSFFNEDNPALGMPAYMKKQYNLSTQVGDLSFIESIKTFPMNTEVRLVKTWNSATGNLPATSSTGRATFGLNISFILLPEKPMMRRYFDPRVGYFADGFNEFSDDQQRVKGKRFIVRWRLEPRPEDVEKMKRGELVEPVKPIVYYIDPATPKQWRKYLIAGINDWQKAFEKAGFKNAIIGKEWPENDSTMSMEDARYSVIRYLASPMENAYGPNVHDPRSGEILESHICWYHNVMNLLHDWYMVQAGSIDEAAQKMNFDEELMGELIRFVSSHEVGHTLGLRHNFGASSTVPVDSLRNKEWVEKYGHTPSIMDYARFNYVAQPEDGISRAGIFPRINDYDIWAIEWGYRPMIGATDEDSDHAMLEELVQKNLPGNPRLWFGDGETNRVNDPRCQTEDLGDDAVKASEYGILNLKREIAALPKWTYDNKDIYNENLKGMYDQIRNQFYRYNNHVLRNIGGYYSNFKTVNESGAIYTPVEKARQKNALAYFERNIFTEPTWLLPEYMNRFTSKPENYTTSIGTSMVSRLFGLIDGLNPEYTADEYLADLTRLTFRNTANPSAYEKALQNTFVESLVSYLNRTGVSAKARPYVLQTLQNLKTRTAQYARSVNKSTQAHFANLNDAITRALTIK</sequence>
<dbReference type="PANTHER" id="PTHR38478">
    <property type="entry name" value="PEPTIDASE M1A AND M12B"/>
    <property type="match status" value="1"/>
</dbReference>
<dbReference type="InterPro" id="IPR024079">
    <property type="entry name" value="MetalloPept_cat_dom_sf"/>
</dbReference>
<dbReference type="GO" id="GO:0008237">
    <property type="term" value="F:metallopeptidase activity"/>
    <property type="evidence" value="ECO:0007669"/>
    <property type="project" value="UniProtKB-KW"/>
</dbReference>
<feature type="chain" id="PRO_5038892663" evidence="1">
    <location>
        <begin position="23"/>
        <end position="782"/>
    </location>
</feature>
<keyword evidence="1" id="KW-0732">Signal</keyword>
<keyword evidence="5" id="KW-0482">Metalloprotease</keyword>
<name>A0A9E2L5X0_9BACT</name>
<proteinExistence type="predicted"/>
<dbReference type="InterPro" id="IPR034032">
    <property type="entry name" value="Zn_MMP-like_bac"/>
</dbReference>
<accession>A0A9E2L5X0</accession>
<dbReference type="Gene3D" id="3.40.390.10">
    <property type="entry name" value="Collagenase (Catalytic Domain)"/>
    <property type="match status" value="1"/>
</dbReference>
<dbReference type="InterPro" id="IPR033413">
    <property type="entry name" value="DUF5117"/>
</dbReference>
<dbReference type="InterPro" id="IPR033428">
    <property type="entry name" value="DUF5118"/>
</dbReference>
<keyword evidence="5" id="KW-0378">Hydrolase</keyword>
<reference evidence="5" key="2">
    <citation type="submission" date="2021-04" db="EMBL/GenBank/DDBJ databases">
        <authorList>
            <person name="Gilroy R."/>
        </authorList>
    </citation>
    <scope>NUCLEOTIDE SEQUENCE</scope>
    <source>
        <strain evidence="5">G3-2149</strain>
    </source>
</reference>
<protein>
    <submittedName>
        <fullName evidence="5">Zinc-dependent metalloprotease</fullName>
    </submittedName>
</protein>
<evidence type="ECO:0000313" key="5">
    <source>
        <dbReference type="EMBL" id="MBU3853179.1"/>
    </source>
</evidence>
<comment type="caution">
    <text evidence="5">The sequence shown here is derived from an EMBL/GenBank/DDBJ whole genome shotgun (WGS) entry which is preliminary data.</text>
</comment>
<dbReference type="AlphaFoldDB" id="A0A9E2L5X0"/>
<dbReference type="Pfam" id="PF17148">
    <property type="entry name" value="DUF5117"/>
    <property type="match status" value="1"/>
</dbReference>
<dbReference type="PANTHER" id="PTHR38478:SF1">
    <property type="entry name" value="ZINC DEPENDENT METALLOPROTEASE DOMAIN LIPOPROTEIN"/>
    <property type="match status" value="1"/>
</dbReference>
<dbReference type="InterPro" id="IPR032534">
    <property type="entry name" value="EcxA_zinc-bd"/>
</dbReference>
<evidence type="ECO:0000256" key="1">
    <source>
        <dbReference type="SAM" id="SignalP"/>
    </source>
</evidence>
<reference evidence="5" key="1">
    <citation type="journal article" date="2021" name="PeerJ">
        <title>Extensive microbial diversity within the chicken gut microbiome revealed by metagenomics and culture.</title>
        <authorList>
            <person name="Gilroy R."/>
            <person name="Ravi A."/>
            <person name="Getino M."/>
            <person name="Pursley I."/>
            <person name="Horton D.L."/>
            <person name="Alikhan N.F."/>
            <person name="Baker D."/>
            <person name="Gharbi K."/>
            <person name="Hall N."/>
            <person name="Watson M."/>
            <person name="Adriaenssens E.M."/>
            <person name="Foster-Nyarko E."/>
            <person name="Jarju S."/>
            <person name="Secka A."/>
            <person name="Antonio M."/>
            <person name="Oren A."/>
            <person name="Chaudhuri R.R."/>
            <person name="La Ragione R."/>
            <person name="Hildebrand F."/>
            <person name="Pallen M.J."/>
        </authorList>
    </citation>
    <scope>NUCLEOTIDE SEQUENCE</scope>
    <source>
        <strain evidence="5">G3-2149</strain>
    </source>
</reference>
<gene>
    <name evidence="5" type="ORF">H9789_05075</name>
</gene>
<dbReference type="Pfam" id="PF16313">
    <property type="entry name" value="DUF4953"/>
    <property type="match status" value="1"/>
</dbReference>
<keyword evidence="5" id="KW-0645">Protease</keyword>
<feature type="signal peptide" evidence="1">
    <location>
        <begin position="1"/>
        <end position="22"/>
    </location>
</feature>
<evidence type="ECO:0000313" key="6">
    <source>
        <dbReference type="Proteomes" id="UP000823865"/>
    </source>
</evidence>
<dbReference type="SUPFAM" id="SSF55486">
    <property type="entry name" value="Metalloproteases ('zincins'), catalytic domain"/>
    <property type="match status" value="1"/>
</dbReference>
<dbReference type="Proteomes" id="UP000823865">
    <property type="component" value="Unassembled WGS sequence"/>
</dbReference>
<evidence type="ECO:0000259" key="4">
    <source>
        <dbReference type="Pfam" id="PF17162"/>
    </source>
</evidence>
<feature type="domain" description="DUF5118" evidence="4">
    <location>
        <begin position="41"/>
        <end position="78"/>
    </location>
</feature>
<evidence type="ECO:0000259" key="2">
    <source>
        <dbReference type="Pfam" id="PF16313"/>
    </source>
</evidence>
<organism evidence="5 6">
    <name type="scientific">Candidatus Paraprevotella stercoravium</name>
    <dbReference type="NCBI Taxonomy" id="2838725"/>
    <lineage>
        <taxon>Bacteria</taxon>
        <taxon>Pseudomonadati</taxon>
        <taxon>Bacteroidota</taxon>
        <taxon>Bacteroidia</taxon>
        <taxon>Bacteroidales</taxon>
        <taxon>Prevotellaceae</taxon>
        <taxon>Paraprevotella</taxon>
    </lineage>
</organism>
<dbReference type="Pfam" id="PF17162">
    <property type="entry name" value="DUF5118"/>
    <property type="match status" value="1"/>
</dbReference>
<dbReference type="CDD" id="cd04276">
    <property type="entry name" value="ZnMc_MMP_like_2"/>
    <property type="match status" value="1"/>
</dbReference>